<dbReference type="EMBL" id="CP154858">
    <property type="protein sequence ID" value="XDT73400.1"/>
    <property type="molecule type" value="Genomic_DNA"/>
</dbReference>
<evidence type="ECO:0000313" key="5">
    <source>
        <dbReference type="EMBL" id="XDT71763.1"/>
    </source>
</evidence>
<dbReference type="KEGG" id="tcd:AAIA72_12725"/>
<dbReference type="EMBL" id="CP154858">
    <property type="protein sequence ID" value="XDT72113.1"/>
    <property type="molecule type" value="Genomic_DNA"/>
</dbReference>
<dbReference type="EMBL" id="CP154858">
    <property type="protein sequence ID" value="XDT71763.1"/>
    <property type="molecule type" value="Genomic_DNA"/>
</dbReference>
<dbReference type="GO" id="GO:0015074">
    <property type="term" value="P:DNA integration"/>
    <property type="evidence" value="ECO:0007669"/>
    <property type="project" value="InterPro"/>
</dbReference>
<dbReference type="InterPro" id="IPR012337">
    <property type="entry name" value="RNaseH-like_sf"/>
</dbReference>
<evidence type="ECO:0000313" key="12">
    <source>
        <dbReference type="EMBL" id="XDT72570.1"/>
    </source>
</evidence>
<evidence type="ECO:0000313" key="2">
    <source>
        <dbReference type="EMBL" id="XDT71272.1"/>
    </source>
</evidence>
<dbReference type="KEGG" id="tcd:AAIA72_06940"/>
<dbReference type="KEGG" id="tcd:AAIA72_07735"/>
<dbReference type="GO" id="GO:0003676">
    <property type="term" value="F:nucleic acid binding"/>
    <property type="evidence" value="ECO:0007669"/>
    <property type="project" value="InterPro"/>
</dbReference>
<dbReference type="EMBL" id="CP154858">
    <property type="protein sequence ID" value="XDT72481.1"/>
    <property type="molecule type" value="Genomic_DNA"/>
</dbReference>
<protein>
    <submittedName>
        <fullName evidence="8">ISNCY family transposase</fullName>
    </submittedName>
</protein>
<evidence type="ECO:0000313" key="11">
    <source>
        <dbReference type="EMBL" id="XDT72481.1"/>
    </source>
</evidence>
<evidence type="ECO:0000313" key="14">
    <source>
        <dbReference type="EMBL" id="XDT72844.1"/>
    </source>
</evidence>
<dbReference type="KEGG" id="tcd:AAIA72_00030"/>
<dbReference type="KEGG" id="tcd:AAIA72_14855"/>
<dbReference type="KEGG" id="tcd:AAIA72_16700"/>
<evidence type="ECO:0000313" key="16">
    <source>
        <dbReference type="EMBL" id="XDT72860.1"/>
    </source>
</evidence>
<dbReference type="EMBL" id="CP154858">
    <property type="protein sequence ID" value="XDT73697.1"/>
    <property type="molecule type" value="Genomic_DNA"/>
</dbReference>
<dbReference type="EMBL" id="CP154858">
    <property type="protein sequence ID" value="XDT72411.1"/>
    <property type="molecule type" value="Genomic_DNA"/>
</dbReference>
<dbReference type="KEGG" id="tcd:AAIA72_10835"/>
<evidence type="ECO:0000313" key="17">
    <source>
        <dbReference type="EMBL" id="XDT73100.1"/>
    </source>
</evidence>
<dbReference type="KEGG" id="tcd:AAIA72_01165"/>
<dbReference type="KEGG" id="tcd:AAIA72_02330"/>
<dbReference type="KEGG" id="tcd:AAIA72_06015"/>
<dbReference type="KEGG" id="tcd:AAIA72_15395"/>
<dbReference type="KEGG" id="tcd:AAIA72_06065"/>
<dbReference type="KEGG" id="tcd:AAIA72_00880"/>
<proteinExistence type="predicted"/>
<evidence type="ECO:0000313" key="21">
    <source>
        <dbReference type="EMBL" id="XDT73697.1"/>
    </source>
</evidence>
<evidence type="ECO:0000313" key="8">
    <source>
        <dbReference type="EMBL" id="XDT72161.1"/>
    </source>
</evidence>
<dbReference type="PANTHER" id="PTHR35004">
    <property type="entry name" value="TRANSPOSASE RV3428C-RELATED"/>
    <property type="match status" value="1"/>
</dbReference>
<evidence type="ECO:0000313" key="20">
    <source>
        <dbReference type="EMBL" id="XDT73531.1"/>
    </source>
</evidence>
<dbReference type="PROSITE" id="PS50994">
    <property type="entry name" value="INTEGRASE"/>
    <property type="match status" value="1"/>
</dbReference>
<dbReference type="EMBL" id="CP154858">
    <property type="protein sequence ID" value="XDT72844.1"/>
    <property type="molecule type" value="Genomic_DNA"/>
</dbReference>
<dbReference type="EMBL" id="CP154858">
    <property type="protein sequence ID" value="XDT72412.1"/>
    <property type="molecule type" value="Genomic_DNA"/>
</dbReference>
<name>A0AB39UV44_9GAMM</name>
<dbReference type="EMBL" id="CP154858">
    <property type="protein sequence ID" value="XDT71665.1"/>
    <property type="molecule type" value="Genomic_DNA"/>
</dbReference>
<dbReference type="EMBL" id="CP154858">
    <property type="protein sequence ID" value="XDT72860.1"/>
    <property type="molecule type" value="Genomic_DNA"/>
</dbReference>
<dbReference type="EMBL" id="CP154858">
    <property type="protein sequence ID" value="XDT72845.1"/>
    <property type="molecule type" value="Genomic_DNA"/>
</dbReference>
<sequence length="389" mass="45025">MRFEEAYTGWTEKRLTQEEAARLLGVCERTFRRYIDRYEEEGLDGLIDKRLSQVSHRKAPVDEVLRLEALYKERYDGWNIKHFYSFYRDRHGGTRSYTWVRNTLQKAGLVKKAPARGKHRRRRERAPMVGMMLHQDGSTHEWVPGHHWDLIITFDDATSEHYSMFFVEEEGTASSFQAMREVITDHGLPSSLYTDRGSHYWHTPKAGGKVDKSNLTQFGRAMAQLGVEMIPAYSPEARGRCERQFATHQGRLPKELAAQGITTMAAANRYLREHYLPAFNREFCVKPAVEGSAFVPFIGPGLDDILCEQYERTVNKDNCVSFEGLKLQIPADRYRRHYVKAKVRVHRYPDRSLAIFHGPRRLASYTPEGLPFDPLEPIDQAPANVRCQV</sequence>
<dbReference type="EMBL" id="CP154858">
    <property type="protein sequence ID" value="XDT72058.1"/>
    <property type="molecule type" value="Genomic_DNA"/>
</dbReference>
<evidence type="ECO:0000313" key="7">
    <source>
        <dbReference type="EMBL" id="XDT72113.1"/>
    </source>
</evidence>
<dbReference type="NCBIfam" id="NF033594">
    <property type="entry name" value="transpos_ISNCY_2"/>
    <property type="match status" value="1"/>
</dbReference>
<dbReference type="InterPro" id="IPR036397">
    <property type="entry name" value="RNaseH_sf"/>
</dbReference>
<dbReference type="KEGG" id="tcd:AAIA72_10690"/>
<feature type="domain" description="Integrase catalytic" evidence="1">
    <location>
        <begin position="123"/>
        <end position="302"/>
    </location>
</feature>
<dbReference type="EMBL" id="CP154858">
    <property type="protein sequence ID" value="XDT73849.1"/>
    <property type="molecule type" value="Genomic_DNA"/>
</dbReference>
<gene>
    <name evidence="10" type="ORF">AAIA72_00030</name>
    <name evidence="11" type="ORF">AAIA72_00395</name>
    <name evidence="12" type="ORF">AAIA72_00880</name>
    <name evidence="13" type="ORF">AAIA72_01165</name>
    <name evidence="14" type="ORF">AAIA72_02325</name>
    <name evidence="15" type="ORF">AAIA72_02330</name>
    <name evidence="16" type="ORF">AAIA72_02415</name>
    <name evidence="17" type="ORF">AAIA72_03720</name>
    <name evidence="18" type="ORF">AAIA72_05370</name>
    <name evidence="19" type="ORF">AAIA72_06015</name>
    <name evidence="20" type="ORF">AAIA72_06065</name>
    <name evidence="21" type="ORF">AAIA72_06940</name>
    <name evidence="22" type="ORF">AAIA72_07735</name>
    <name evidence="2" type="ORF">AAIA72_10690</name>
    <name evidence="3" type="ORF">AAIA72_10835</name>
    <name evidence="4" type="ORF">AAIA72_12725</name>
    <name evidence="5" type="ORF">AAIA72_13260</name>
    <name evidence="6" type="ORF">AAIA72_14855</name>
    <name evidence="7" type="ORF">AAIA72_15135</name>
    <name evidence="8" type="ORF">AAIA72_15395</name>
    <name evidence="9" type="ORF">AAIA72_16700</name>
</gene>
<dbReference type="SUPFAM" id="SSF53098">
    <property type="entry name" value="Ribonuclease H-like"/>
    <property type="match status" value="1"/>
</dbReference>
<organism evidence="8">
    <name type="scientific">Thermohahella caldifontis</name>
    <dbReference type="NCBI Taxonomy" id="3142973"/>
    <lineage>
        <taxon>Bacteria</taxon>
        <taxon>Pseudomonadati</taxon>
        <taxon>Pseudomonadota</taxon>
        <taxon>Gammaproteobacteria</taxon>
        <taxon>Oceanospirillales</taxon>
        <taxon>Hahellaceae</taxon>
        <taxon>Thermohahella</taxon>
    </lineage>
</organism>
<evidence type="ECO:0000313" key="19">
    <source>
        <dbReference type="EMBL" id="XDT73522.1"/>
    </source>
</evidence>
<dbReference type="EMBL" id="CP154858">
    <property type="protein sequence ID" value="XDT72621.1"/>
    <property type="molecule type" value="Genomic_DNA"/>
</dbReference>
<dbReference type="KEGG" id="tcd:AAIA72_05370"/>
<evidence type="ECO:0000313" key="18">
    <source>
        <dbReference type="EMBL" id="XDT73400.1"/>
    </source>
</evidence>
<evidence type="ECO:0000259" key="1">
    <source>
        <dbReference type="PROSITE" id="PS50994"/>
    </source>
</evidence>
<dbReference type="EMBL" id="CP154858">
    <property type="protein sequence ID" value="XDT73100.1"/>
    <property type="molecule type" value="Genomic_DNA"/>
</dbReference>
<dbReference type="KEGG" id="tcd:AAIA72_15135"/>
<evidence type="ECO:0000313" key="15">
    <source>
        <dbReference type="EMBL" id="XDT72845.1"/>
    </source>
</evidence>
<dbReference type="Gene3D" id="3.30.420.10">
    <property type="entry name" value="Ribonuclease H-like superfamily/Ribonuclease H"/>
    <property type="match status" value="1"/>
</dbReference>
<dbReference type="EMBL" id="CP154858">
    <property type="protein sequence ID" value="XDT72161.1"/>
    <property type="molecule type" value="Genomic_DNA"/>
</dbReference>
<dbReference type="EMBL" id="CP154858">
    <property type="protein sequence ID" value="XDT73531.1"/>
    <property type="molecule type" value="Genomic_DNA"/>
</dbReference>
<dbReference type="PANTHER" id="PTHR35004:SF7">
    <property type="entry name" value="INTEGRASE PROTEIN"/>
    <property type="match status" value="1"/>
</dbReference>
<dbReference type="EMBL" id="CP154858">
    <property type="protein sequence ID" value="XDT71272.1"/>
    <property type="molecule type" value="Genomic_DNA"/>
</dbReference>
<dbReference type="InterPro" id="IPR009057">
    <property type="entry name" value="Homeodomain-like_sf"/>
</dbReference>
<dbReference type="InterPro" id="IPR047797">
    <property type="entry name" value="ISNCY_transpos"/>
</dbReference>
<dbReference type="Pfam" id="PF13551">
    <property type="entry name" value="HTH_29"/>
    <property type="match status" value="1"/>
</dbReference>
<evidence type="ECO:0000313" key="6">
    <source>
        <dbReference type="EMBL" id="XDT72058.1"/>
    </source>
</evidence>
<evidence type="ECO:0000313" key="4">
    <source>
        <dbReference type="EMBL" id="XDT71665.1"/>
    </source>
</evidence>
<evidence type="ECO:0000313" key="9">
    <source>
        <dbReference type="EMBL" id="XDT72411.1"/>
    </source>
</evidence>
<dbReference type="EMBL" id="CP154858">
    <property type="protein sequence ID" value="XDT72570.1"/>
    <property type="molecule type" value="Genomic_DNA"/>
</dbReference>
<accession>A0AB39UV44</accession>
<dbReference type="KEGG" id="tcd:AAIA72_03720"/>
<dbReference type="KEGG" id="tcd:AAIA72_02325"/>
<dbReference type="EMBL" id="CP154858">
    <property type="protein sequence ID" value="XDT71300.1"/>
    <property type="molecule type" value="Genomic_DNA"/>
</dbReference>
<dbReference type="InterPro" id="IPR001584">
    <property type="entry name" value="Integrase_cat-core"/>
</dbReference>
<reference evidence="8" key="1">
    <citation type="submission" date="2024-05" db="EMBL/GenBank/DDBJ databases">
        <title>Genome sequencing of novel strain.</title>
        <authorList>
            <person name="Ganbat D."/>
            <person name="Ganbat S."/>
            <person name="Lee S.-J."/>
        </authorList>
    </citation>
    <scope>NUCLEOTIDE SEQUENCE</scope>
    <source>
        <strain evidence="8">SMD15-11</strain>
    </source>
</reference>
<dbReference type="KEGG" id="tcd:AAIA72_00395"/>
<dbReference type="RefSeq" id="WP_369600308.1">
    <property type="nucleotide sequence ID" value="NZ_CP154858.1"/>
</dbReference>
<evidence type="ECO:0000313" key="10">
    <source>
        <dbReference type="EMBL" id="XDT72412.1"/>
    </source>
</evidence>
<evidence type="ECO:0000313" key="13">
    <source>
        <dbReference type="EMBL" id="XDT72621.1"/>
    </source>
</evidence>
<dbReference type="EMBL" id="CP154858">
    <property type="protein sequence ID" value="XDT73522.1"/>
    <property type="molecule type" value="Genomic_DNA"/>
</dbReference>
<dbReference type="KEGG" id="tcd:AAIA72_13260"/>
<dbReference type="AlphaFoldDB" id="A0AB39UV44"/>
<evidence type="ECO:0000313" key="3">
    <source>
        <dbReference type="EMBL" id="XDT71300.1"/>
    </source>
</evidence>
<dbReference type="KEGG" id="tcd:AAIA72_02415"/>
<dbReference type="SUPFAM" id="SSF46689">
    <property type="entry name" value="Homeodomain-like"/>
    <property type="match status" value="1"/>
</dbReference>
<evidence type="ECO:0000313" key="22">
    <source>
        <dbReference type="EMBL" id="XDT73849.1"/>
    </source>
</evidence>